<reference evidence="12" key="1">
    <citation type="submission" date="2016-10" db="EMBL/GenBank/DDBJ databases">
        <authorList>
            <person name="Varghese N."/>
            <person name="Submissions S."/>
        </authorList>
    </citation>
    <scope>NUCLEOTIDE SEQUENCE [LARGE SCALE GENOMIC DNA]</scope>
    <source>
        <strain evidence="12">DSM 23313</strain>
    </source>
</reference>
<evidence type="ECO:0000313" key="12">
    <source>
        <dbReference type="Proteomes" id="UP000243588"/>
    </source>
</evidence>
<dbReference type="PROSITE" id="PS52016">
    <property type="entry name" value="TONB_DEPENDENT_REC_3"/>
    <property type="match status" value="1"/>
</dbReference>
<name>A0A1G8GYC7_9FLAO</name>
<dbReference type="Gene3D" id="2.170.130.10">
    <property type="entry name" value="TonB-dependent receptor, plug domain"/>
    <property type="match status" value="1"/>
</dbReference>
<dbReference type="Pfam" id="PF13715">
    <property type="entry name" value="CarbopepD_reg_2"/>
    <property type="match status" value="1"/>
</dbReference>
<dbReference type="GO" id="GO:0009279">
    <property type="term" value="C:cell outer membrane"/>
    <property type="evidence" value="ECO:0007669"/>
    <property type="project" value="UniProtKB-SubCell"/>
</dbReference>
<dbReference type="EMBL" id="FNDQ01000035">
    <property type="protein sequence ID" value="SDH99425.1"/>
    <property type="molecule type" value="Genomic_DNA"/>
</dbReference>
<evidence type="ECO:0000256" key="7">
    <source>
        <dbReference type="ARBA" id="ARBA00023136"/>
    </source>
</evidence>
<evidence type="ECO:0000313" key="11">
    <source>
        <dbReference type="EMBL" id="SDH99425.1"/>
    </source>
</evidence>
<dbReference type="STRING" id="702745.SAMN05421818_13511"/>
<dbReference type="InterPro" id="IPR039426">
    <property type="entry name" value="TonB-dep_rcpt-like"/>
</dbReference>
<dbReference type="Pfam" id="PF07715">
    <property type="entry name" value="Plug"/>
    <property type="match status" value="1"/>
</dbReference>
<comment type="similarity">
    <text evidence="9">Belongs to the TonB-dependent receptor family.</text>
</comment>
<keyword evidence="8 9" id="KW-0998">Cell outer membrane</keyword>
<evidence type="ECO:0000256" key="6">
    <source>
        <dbReference type="ARBA" id="ARBA00023077"/>
    </source>
</evidence>
<evidence type="ECO:0000256" key="5">
    <source>
        <dbReference type="ARBA" id="ARBA00022729"/>
    </source>
</evidence>
<keyword evidence="4 9" id="KW-0812">Transmembrane</keyword>
<dbReference type="InterPro" id="IPR010917">
    <property type="entry name" value="TonB_rcpt_CS"/>
</dbReference>
<dbReference type="InterPro" id="IPR036942">
    <property type="entry name" value="Beta-barrel_TonB_sf"/>
</dbReference>
<evidence type="ECO:0000259" key="10">
    <source>
        <dbReference type="Pfam" id="PF07715"/>
    </source>
</evidence>
<dbReference type="GO" id="GO:0044718">
    <property type="term" value="P:siderophore transmembrane transport"/>
    <property type="evidence" value="ECO:0007669"/>
    <property type="project" value="TreeGrafter"/>
</dbReference>
<dbReference type="PANTHER" id="PTHR30069">
    <property type="entry name" value="TONB-DEPENDENT OUTER MEMBRANE RECEPTOR"/>
    <property type="match status" value="1"/>
</dbReference>
<dbReference type="PROSITE" id="PS01156">
    <property type="entry name" value="TONB_DEPENDENT_REC_2"/>
    <property type="match status" value="1"/>
</dbReference>
<dbReference type="AlphaFoldDB" id="A0A1G8GYC7"/>
<dbReference type="SUPFAM" id="SSF56935">
    <property type="entry name" value="Porins"/>
    <property type="match status" value="1"/>
</dbReference>
<dbReference type="Gene3D" id="2.40.170.20">
    <property type="entry name" value="TonB-dependent receptor, beta-barrel domain"/>
    <property type="match status" value="1"/>
</dbReference>
<dbReference type="PANTHER" id="PTHR30069:SF29">
    <property type="entry name" value="HEMOGLOBIN AND HEMOGLOBIN-HAPTOGLOBIN-BINDING PROTEIN 1-RELATED"/>
    <property type="match status" value="1"/>
</dbReference>
<comment type="subcellular location">
    <subcellularLocation>
        <location evidence="1 9">Cell outer membrane</location>
        <topology evidence="1 9">Multi-pass membrane protein</topology>
    </subcellularLocation>
</comment>
<sequence length="926" mass="101885">MLMMVMILTSVSALSQNKITGVVIDGEFQSGLPGATVIVKGTQNGTSTDMDGNFELNVSSDKGEVVLSFIGYQSKTVAFKIGADKKANLGKIVLAADENMLDDIVIMGVADVAKDRKTPVAVSTIKAAEIQEKLGSQEFPEILNTTPSVYAAKGGGGYGDSNINIRGFDQRNVAVLINGMPVNDMEGGAVYWSNWAGLADVTSAMQVQRGLGSSKIAISSVGGTINVLTRTSDAREGGSISAGVGNNNYFKGLASYNTGVLENGFSASILLSYTRGNGYVEGTAFEGVNYYLGLGYKSKDNRHNVQFTFTGAKQDHDQRSTSMSIENIKKFNNGELNKRYNPDTGFYNGDRFNFKSNYYNKPVMSVNYDFNINDTWTFGTVVYASWGRGGGTGTIGGGPNGYRDFAAEVRDVNGHMRFDDIAAWNRGEAIADWGNTSNKVNADGNYYVDANYKNAGDGGWARRSSINSHDWYGTVMNMNAKVNENWNVDFGLDARIYKGYHYQTLDNLLGADGFQVTNNKNFGKEGYIVSQTYDAKASMNPWVKWNDREKVGYHNDGNVKWLGGFGQVEYSKDDLSVFVQGAISNQWMQRVDYFNYKNDSEEQKTSWESIFGGSIKGGANYNINENHNVFVNAGYFSRQPFMNNGVYLNNTNKLNPDLTNEKIFGLEAGYGFRSDKVRANLNLYRTSWKDRVTRATGRFDSGIKDDKGKNILVNGYATLVGVEQIHTGMEMDFLYNPIDKLNITGSFSWGDWKYASNVTGTFYNEDTNEPIYKVPGKPESGFETKTLYIDGAKVGGAPQLIFNLGANYEIAKGFKVDANYRYNDNFYGSLAIDKADAEGKAGSMKLPAFNLFDAGLSYRLLVGKEKTNSVTMRLNVNNVFDTTYISSARTNIEATPGAATWKGVSEKNEVMLGAGRTWNVTLRYNF</sequence>
<evidence type="ECO:0000256" key="1">
    <source>
        <dbReference type="ARBA" id="ARBA00004571"/>
    </source>
</evidence>
<dbReference type="GO" id="GO:0015344">
    <property type="term" value="F:siderophore uptake transmembrane transporter activity"/>
    <property type="evidence" value="ECO:0007669"/>
    <property type="project" value="TreeGrafter"/>
</dbReference>
<keyword evidence="7 9" id="KW-0472">Membrane</keyword>
<dbReference type="Gene3D" id="2.60.40.1120">
    <property type="entry name" value="Carboxypeptidase-like, regulatory domain"/>
    <property type="match status" value="1"/>
</dbReference>
<evidence type="ECO:0000256" key="2">
    <source>
        <dbReference type="ARBA" id="ARBA00022448"/>
    </source>
</evidence>
<keyword evidence="3 9" id="KW-1134">Transmembrane beta strand</keyword>
<dbReference type="SUPFAM" id="SSF49464">
    <property type="entry name" value="Carboxypeptidase regulatory domain-like"/>
    <property type="match status" value="1"/>
</dbReference>
<evidence type="ECO:0000256" key="4">
    <source>
        <dbReference type="ARBA" id="ARBA00022692"/>
    </source>
</evidence>
<dbReference type="InterPro" id="IPR008969">
    <property type="entry name" value="CarboxyPept-like_regulatory"/>
</dbReference>
<keyword evidence="5" id="KW-0732">Signal</keyword>
<gene>
    <name evidence="11" type="ORF">SAMN05421818_13511</name>
</gene>
<keyword evidence="11" id="KW-0675">Receptor</keyword>
<evidence type="ECO:0000256" key="9">
    <source>
        <dbReference type="PROSITE-ProRule" id="PRU01360"/>
    </source>
</evidence>
<keyword evidence="12" id="KW-1185">Reference proteome</keyword>
<evidence type="ECO:0000256" key="3">
    <source>
        <dbReference type="ARBA" id="ARBA00022452"/>
    </source>
</evidence>
<dbReference type="InterPro" id="IPR012910">
    <property type="entry name" value="Plug_dom"/>
</dbReference>
<feature type="domain" description="TonB-dependent receptor plug" evidence="10">
    <location>
        <begin position="115"/>
        <end position="224"/>
    </location>
</feature>
<keyword evidence="6" id="KW-0798">TonB box</keyword>
<organism evidence="11 12">
    <name type="scientific">Myroides phaeus</name>
    <dbReference type="NCBI Taxonomy" id="702745"/>
    <lineage>
        <taxon>Bacteria</taxon>
        <taxon>Pseudomonadati</taxon>
        <taxon>Bacteroidota</taxon>
        <taxon>Flavobacteriia</taxon>
        <taxon>Flavobacteriales</taxon>
        <taxon>Flavobacteriaceae</taxon>
        <taxon>Myroides</taxon>
    </lineage>
</organism>
<accession>A0A1G8GYC7</accession>
<dbReference type="Proteomes" id="UP000243588">
    <property type="component" value="Unassembled WGS sequence"/>
</dbReference>
<proteinExistence type="inferred from homology"/>
<protein>
    <submittedName>
        <fullName evidence="11">TonB-dependent Receptor Plug Domain</fullName>
    </submittedName>
</protein>
<keyword evidence="2 9" id="KW-0813">Transport</keyword>
<dbReference type="InterPro" id="IPR037066">
    <property type="entry name" value="Plug_dom_sf"/>
</dbReference>
<evidence type="ECO:0000256" key="8">
    <source>
        <dbReference type="ARBA" id="ARBA00023237"/>
    </source>
</evidence>